<dbReference type="SUPFAM" id="SSF50891">
    <property type="entry name" value="Cyclophilin-like"/>
    <property type="match status" value="1"/>
</dbReference>
<dbReference type="KEGG" id="erx:ATZ35_12060"/>
<dbReference type="InterPro" id="IPR041183">
    <property type="entry name" value="Cyclophilin-like"/>
</dbReference>
<evidence type="ECO:0000259" key="1">
    <source>
        <dbReference type="Pfam" id="PF18050"/>
    </source>
</evidence>
<dbReference type="Pfam" id="PF18050">
    <property type="entry name" value="Cyclophil_like2"/>
    <property type="match status" value="1"/>
</dbReference>
<feature type="domain" description="Cyclophilin-like" evidence="1">
    <location>
        <begin position="5"/>
        <end position="107"/>
    </location>
</feature>
<gene>
    <name evidence="2" type="ORF">ATZ35_12060</name>
</gene>
<sequence length="112" mass="13080">MNGIIENKRFHIELTPNSATKKMREHLPLNIRMADLNGNEKYAYLLEHLPTQREQVRRIEKGDVMLFGSNCLVIFYQTFSTNYSYTKIGKIKEVEQLDFMLETDAVNVLLTP</sequence>
<dbReference type="STRING" id="118060.ATZ35_12060"/>
<dbReference type="Proteomes" id="UP000067523">
    <property type="component" value="Chromosome"/>
</dbReference>
<evidence type="ECO:0000313" key="2">
    <source>
        <dbReference type="EMBL" id="ALS38812.1"/>
    </source>
</evidence>
<accession>A0A0U2VMZ5</accession>
<dbReference type="InterPro" id="IPR029000">
    <property type="entry name" value="Cyclophilin-like_dom_sf"/>
</dbReference>
<dbReference type="AlphaFoldDB" id="A0A0U2VMZ5"/>
<reference evidence="3" key="1">
    <citation type="submission" date="2015-12" db="EMBL/GenBank/DDBJ databases">
        <authorList>
            <person name="Lauer A."/>
            <person name="Humrighouse B."/>
            <person name="Loparev V."/>
            <person name="Shewmaker P.L."/>
            <person name="Whitney A.M."/>
            <person name="McLaughlin R.W."/>
        </authorList>
    </citation>
    <scope>NUCLEOTIDE SEQUENCE [LARGE SCALE GENOMIC DNA]</scope>
    <source>
        <strain evidence="3">LMG 26678</strain>
    </source>
</reference>
<organism evidence="2 3">
    <name type="scientific">Enterococcus rotai</name>
    <dbReference type="NCBI Taxonomy" id="118060"/>
    <lineage>
        <taxon>Bacteria</taxon>
        <taxon>Bacillati</taxon>
        <taxon>Bacillota</taxon>
        <taxon>Bacilli</taxon>
        <taxon>Lactobacillales</taxon>
        <taxon>Enterococcaceae</taxon>
        <taxon>Enterococcus</taxon>
    </lineage>
</organism>
<dbReference type="Gene3D" id="2.40.100.20">
    <property type="match status" value="1"/>
</dbReference>
<keyword evidence="3" id="KW-1185">Reference proteome</keyword>
<protein>
    <recommendedName>
        <fullName evidence="1">Cyclophilin-like domain-containing protein</fullName>
    </recommendedName>
</protein>
<evidence type="ECO:0000313" key="3">
    <source>
        <dbReference type="Proteomes" id="UP000067523"/>
    </source>
</evidence>
<dbReference type="EMBL" id="CP013655">
    <property type="protein sequence ID" value="ALS38812.1"/>
    <property type="molecule type" value="Genomic_DNA"/>
</dbReference>
<proteinExistence type="predicted"/>
<name>A0A0U2VMZ5_9ENTE</name>